<reference evidence="8 9" key="1">
    <citation type="journal article" date="2013" name="Genome Announc.">
        <title>Draft Genome Sequence of Holospora undulata Strain HU1, a Micronucleus-Specific Symbiont of the Ciliate Paramecium caudatum.</title>
        <authorList>
            <person name="Dohra H."/>
            <person name="Suzuki H."/>
            <person name="Suzuki T."/>
            <person name="Tanaka K."/>
            <person name="Fujishima M."/>
        </authorList>
    </citation>
    <scope>NUCLEOTIDE SEQUENCE [LARGE SCALE GENOMIC DNA]</scope>
    <source>
        <strain evidence="8 9">HU1</strain>
    </source>
</reference>
<comment type="subcellular location">
    <subcellularLocation>
        <location evidence="1 7">Cell membrane</location>
        <topology evidence="1 7">Multi-pass membrane protein</topology>
    </subcellularLocation>
</comment>
<comment type="similarity">
    <text evidence="2 7">Belongs to the UPF0056 (MarC) family.</text>
</comment>
<evidence type="ECO:0000256" key="5">
    <source>
        <dbReference type="ARBA" id="ARBA00022989"/>
    </source>
</evidence>
<keyword evidence="5 7" id="KW-1133">Transmembrane helix</keyword>
<comment type="caution">
    <text evidence="8">The sequence shown here is derived from an EMBL/GenBank/DDBJ whole genome shotgun (WGS) entry which is preliminary data.</text>
</comment>
<proteinExistence type="inferred from homology"/>
<dbReference type="Proteomes" id="UP000026922">
    <property type="component" value="Unassembled WGS sequence"/>
</dbReference>
<dbReference type="AlphaFoldDB" id="A0A061JGG4"/>
<dbReference type="EMBL" id="ARPM03000107">
    <property type="protein sequence ID" value="ETZ05146.1"/>
    <property type="molecule type" value="Genomic_DNA"/>
</dbReference>
<evidence type="ECO:0000313" key="9">
    <source>
        <dbReference type="Proteomes" id="UP000026922"/>
    </source>
</evidence>
<evidence type="ECO:0000313" key="8">
    <source>
        <dbReference type="EMBL" id="ETZ05146.1"/>
    </source>
</evidence>
<accession>A0A061JGG4</accession>
<comment type="caution">
    <text evidence="7">Lacks conserved residue(s) required for the propagation of feature annotation.</text>
</comment>
<dbReference type="Pfam" id="PF01914">
    <property type="entry name" value="MarC"/>
    <property type="match status" value="1"/>
</dbReference>
<protein>
    <recommendedName>
        <fullName evidence="7">UPF0056 membrane protein</fullName>
    </recommendedName>
</protein>
<organism evidence="8 9">
    <name type="scientific">Holospora undulata HU1</name>
    <dbReference type="NCBI Taxonomy" id="1321371"/>
    <lineage>
        <taxon>Bacteria</taxon>
        <taxon>Pseudomonadati</taxon>
        <taxon>Pseudomonadota</taxon>
        <taxon>Alphaproteobacteria</taxon>
        <taxon>Holosporales</taxon>
        <taxon>Holosporaceae</taxon>
        <taxon>Holospora</taxon>
    </lineage>
</organism>
<evidence type="ECO:0000256" key="3">
    <source>
        <dbReference type="ARBA" id="ARBA00022475"/>
    </source>
</evidence>
<evidence type="ECO:0000256" key="7">
    <source>
        <dbReference type="RuleBase" id="RU362048"/>
    </source>
</evidence>
<feature type="transmembrane region" description="Helical" evidence="7">
    <location>
        <begin position="109"/>
        <end position="133"/>
    </location>
</feature>
<keyword evidence="6 7" id="KW-0472">Membrane</keyword>
<evidence type="ECO:0000256" key="4">
    <source>
        <dbReference type="ARBA" id="ARBA00022692"/>
    </source>
</evidence>
<keyword evidence="9" id="KW-1185">Reference proteome</keyword>
<dbReference type="PANTHER" id="PTHR33508:SF1">
    <property type="entry name" value="UPF0056 MEMBRANE PROTEIN YHCE"/>
    <property type="match status" value="1"/>
</dbReference>
<name>A0A061JGG4_9PROT</name>
<keyword evidence="3" id="KW-1003">Cell membrane</keyword>
<dbReference type="InterPro" id="IPR002771">
    <property type="entry name" value="Multi_antbiot-R_MarC"/>
</dbReference>
<keyword evidence="4 7" id="KW-0812">Transmembrane</keyword>
<sequence length="226" mass="24017">MEELNFFYSLVSSLLIVVNPFIVVSGFVGLSGEASQKQQRELAVRASLVSLGIGCAFGIFGMSVLEGAGITVSALRIAGGFLLFRTACELVSAQEDNSVCKESSDLLRLAVFPLAFPTIIGPGALCIIANALGTISKPHIGYTLGIVLAVAITVGVNFAFLYMAPQILKFLGKSILEIIKKLVGLFLAMLAVQIMIGGVSEVYKSWEKPETGTSISFESERELECA</sequence>
<dbReference type="RefSeq" id="WP_006290501.1">
    <property type="nucleotide sequence ID" value="NZ_ARPM03000107.1"/>
</dbReference>
<dbReference type="GO" id="GO:0005886">
    <property type="term" value="C:plasma membrane"/>
    <property type="evidence" value="ECO:0007669"/>
    <property type="project" value="UniProtKB-SubCell"/>
</dbReference>
<feature type="transmembrane region" description="Helical" evidence="7">
    <location>
        <begin position="182"/>
        <end position="200"/>
    </location>
</feature>
<evidence type="ECO:0000256" key="6">
    <source>
        <dbReference type="ARBA" id="ARBA00023136"/>
    </source>
</evidence>
<feature type="transmembrane region" description="Helical" evidence="7">
    <location>
        <begin position="6"/>
        <end position="30"/>
    </location>
</feature>
<evidence type="ECO:0000256" key="2">
    <source>
        <dbReference type="ARBA" id="ARBA00009784"/>
    </source>
</evidence>
<dbReference type="NCBIfam" id="TIGR00427">
    <property type="entry name" value="NAAT family transporter"/>
    <property type="match status" value="1"/>
</dbReference>
<dbReference type="PANTHER" id="PTHR33508">
    <property type="entry name" value="UPF0056 MEMBRANE PROTEIN YHCE"/>
    <property type="match status" value="1"/>
</dbReference>
<feature type="transmembrane region" description="Helical" evidence="7">
    <location>
        <begin position="139"/>
        <end position="162"/>
    </location>
</feature>
<evidence type="ECO:0000256" key="1">
    <source>
        <dbReference type="ARBA" id="ARBA00004651"/>
    </source>
</evidence>
<gene>
    <name evidence="8" type="ORF">K737_300420</name>
</gene>